<evidence type="ECO:0000259" key="3">
    <source>
        <dbReference type="PROSITE" id="PS50835"/>
    </source>
</evidence>
<keyword evidence="2" id="KW-0812">Transmembrane</keyword>
<dbReference type="Gene3D" id="2.60.40.10">
    <property type="entry name" value="Immunoglobulins"/>
    <property type="match status" value="1"/>
</dbReference>
<dbReference type="InterPro" id="IPR036179">
    <property type="entry name" value="Ig-like_dom_sf"/>
</dbReference>
<evidence type="ECO:0000256" key="2">
    <source>
        <dbReference type="SAM" id="Phobius"/>
    </source>
</evidence>
<evidence type="ECO:0000313" key="4">
    <source>
        <dbReference type="Proteomes" id="UP000504611"/>
    </source>
</evidence>
<protein>
    <submittedName>
        <fullName evidence="5">B-cell receptor CD22-like</fullName>
    </submittedName>
</protein>
<dbReference type="AlphaFoldDB" id="A0A6I9P8K0"/>
<evidence type="ECO:0000313" key="5">
    <source>
        <dbReference type="RefSeq" id="XP_010784532.1"/>
    </source>
</evidence>
<feature type="region of interest" description="Disordered" evidence="1">
    <location>
        <begin position="129"/>
        <end position="218"/>
    </location>
</feature>
<feature type="domain" description="Ig-like" evidence="3">
    <location>
        <begin position="15"/>
        <end position="92"/>
    </location>
</feature>
<keyword evidence="2" id="KW-0472">Membrane</keyword>
<dbReference type="PROSITE" id="PS50835">
    <property type="entry name" value="IG_LIKE"/>
    <property type="match status" value="1"/>
</dbReference>
<dbReference type="OrthoDB" id="10039395at2759"/>
<dbReference type="InterPro" id="IPR003598">
    <property type="entry name" value="Ig_sub2"/>
</dbReference>
<dbReference type="PANTHER" id="PTHR46013">
    <property type="entry name" value="VASCULAR CELL ADHESION MOLECULE 1"/>
    <property type="match status" value="1"/>
</dbReference>
<gene>
    <name evidence="5" type="primary">LOC104958488</name>
</gene>
<dbReference type="SUPFAM" id="SSF48726">
    <property type="entry name" value="Immunoglobulin"/>
    <property type="match status" value="1"/>
</dbReference>
<dbReference type="InterPro" id="IPR013783">
    <property type="entry name" value="Ig-like_fold"/>
</dbReference>
<keyword evidence="4" id="KW-1185">Reference proteome</keyword>
<name>A0A6I9P8K0_9TELE</name>
<dbReference type="SMART" id="SM00409">
    <property type="entry name" value="IG"/>
    <property type="match status" value="1"/>
</dbReference>
<evidence type="ECO:0000256" key="1">
    <source>
        <dbReference type="SAM" id="MobiDB-lite"/>
    </source>
</evidence>
<sequence>MTRVSLNLQTLQSLPSVSVSPSEIEEGSSVTLTCSSDANPAANYTWYKEDEDSPKASGQIFTITDFRAEHSGSYSCGAQNKLGRSNSTFHLSVGTGSWKLPAAVSISVVLLAVISLSVFLWIRRKRASRDSSEPEERADNREESEQQDDLQYASVHSSNNRADPLYSNMREAQPLRHTEQQEVPEYAAVKFSSAAPRIRGQDPEEDPAALYSTVNKSR</sequence>
<dbReference type="PANTHER" id="PTHR46013:SF4">
    <property type="entry name" value="B-CELL RECEPTOR CD22-RELATED"/>
    <property type="match status" value="1"/>
</dbReference>
<dbReference type="InterPro" id="IPR003599">
    <property type="entry name" value="Ig_sub"/>
</dbReference>
<dbReference type="Pfam" id="PF13927">
    <property type="entry name" value="Ig_3"/>
    <property type="match status" value="1"/>
</dbReference>
<dbReference type="InterPro" id="IPR007110">
    <property type="entry name" value="Ig-like_dom"/>
</dbReference>
<dbReference type="Proteomes" id="UP000504611">
    <property type="component" value="Unplaced"/>
</dbReference>
<dbReference type="KEGG" id="ncc:104958488"/>
<organism evidence="4 5">
    <name type="scientific">Notothenia coriiceps</name>
    <name type="common">black rockcod</name>
    <dbReference type="NCBI Taxonomy" id="8208"/>
    <lineage>
        <taxon>Eukaryota</taxon>
        <taxon>Metazoa</taxon>
        <taxon>Chordata</taxon>
        <taxon>Craniata</taxon>
        <taxon>Vertebrata</taxon>
        <taxon>Euteleostomi</taxon>
        <taxon>Actinopterygii</taxon>
        <taxon>Neopterygii</taxon>
        <taxon>Teleostei</taxon>
        <taxon>Neoteleostei</taxon>
        <taxon>Acanthomorphata</taxon>
        <taxon>Eupercaria</taxon>
        <taxon>Perciformes</taxon>
        <taxon>Notothenioidei</taxon>
        <taxon>Nototheniidae</taxon>
        <taxon>Notothenia</taxon>
    </lineage>
</organism>
<keyword evidence="2" id="KW-1133">Transmembrane helix</keyword>
<accession>A0A6I9P8K0</accession>
<feature type="compositionally biased region" description="Basic and acidic residues" evidence="1">
    <location>
        <begin position="129"/>
        <end position="144"/>
    </location>
</feature>
<dbReference type="CDD" id="cd00096">
    <property type="entry name" value="Ig"/>
    <property type="match status" value="1"/>
</dbReference>
<dbReference type="SMART" id="SM00408">
    <property type="entry name" value="IGc2"/>
    <property type="match status" value="1"/>
</dbReference>
<proteinExistence type="predicted"/>
<feature type="transmembrane region" description="Helical" evidence="2">
    <location>
        <begin position="100"/>
        <end position="122"/>
    </location>
</feature>
<dbReference type="GeneID" id="104958488"/>
<dbReference type="RefSeq" id="XP_010784532.1">
    <property type="nucleotide sequence ID" value="XM_010786230.1"/>
</dbReference>
<reference evidence="5" key="1">
    <citation type="submission" date="2025-08" db="UniProtKB">
        <authorList>
            <consortium name="RefSeq"/>
        </authorList>
    </citation>
    <scope>IDENTIFICATION</scope>
    <source>
        <tissue evidence="5">Muscle</tissue>
    </source>
</reference>